<keyword evidence="1" id="KW-1133">Transmembrane helix</keyword>
<accession>A0A0N4SX88</accession>
<evidence type="ECO:0000256" key="1">
    <source>
        <dbReference type="SAM" id="Phobius"/>
    </source>
</evidence>
<keyword evidence="1" id="KW-0472">Membrane</keyword>
<dbReference type="WBParaSite" id="BPAG_0000027901-mRNA-1">
    <property type="protein sequence ID" value="BPAG_0000027901-mRNA-1"/>
    <property type="gene ID" value="BPAG_0000027901"/>
</dbReference>
<reference evidence="4" key="1">
    <citation type="submission" date="2017-02" db="UniProtKB">
        <authorList>
            <consortium name="WormBaseParasite"/>
        </authorList>
    </citation>
    <scope>IDENTIFICATION</scope>
</reference>
<dbReference type="AlphaFoldDB" id="A0A0N4SX88"/>
<evidence type="ECO:0000313" key="2">
    <source>
        <dbReference type="EMBL" id="VDN81466.1"/>
    </source>
</evidence>
<evidence type="ECO:0000313" key="3">
    <source>
        <dbReference type="Proteomes" id="UP000278627"/>
    </source>
</evidence>
<dbReference type="Proteomes" id="UP000278627">
    <property type="component" value="Unassembled WGS sequence"/>
</dbReference>
<organism evidence="4">
    <name type="scientific">Brugia pahangi</name>
    <name type="common">Filarial nematode worm</name>
    <dbReference type="NCBI Taxonomy" id="6280"/>
    <lineage>
        <taxon>Eukaryota</taxon>
        <taxon>Metazoa</taxon>
        <taxon>Ecdysozoa</taxon>
        <taxon>Nematoda</taxon>
        <taxon>Chromadorea</taxon>
        <taxon>Rhabditida</taxon>
        <taxon>Spirurina</taxon>
        <taxon>Spiruromorpha</taxon>
        <taxon>Filarioidea</taxon>
        <taxon>Onchocercidae</taxon>
        <taxon>Brugia</taxon>
    </lineage>
</organism>
<keyword evidence="3" id="KW-1185">Reference proteome</keyword>
<proteinExistence type="predicted"/>
<name>A0A0N4SX88_BRUPA</name>
<feature type="transmembrane region" description="Helical" evidence="1">
    <location>
        <begin position="6"/>
        <end position="27"/>
    </location>
</feature>
<evidence type="ECO:0000313" key="4">
    <source>
        <dbReference type="WBParaSite" id="BPAG_0000027901-mRNA-1"/>
    </source>
</evidence>
<protein>
    <submittedName>
        <fullName evidence="4">Na_H_antiporter domain-containing protein</fullName>
    </submittedName>
</protein>
<gene>
    <name evidence="2" type="ORF">BPAG_LOCUS280</name>
</gene>
<dbReference type="EMBL" id="UZAD01000011">
    <property type="protein sequence ID" value="VDN81466.1"/>
    <property type="molecule type" value="Genomic_DNA"/>
</dbReference>
<reference evidence="2 3" key="2">
    <citation type="submission" date="2018-11" db="EMBL/GenBank/DDBJ databases">
        <authorList>
            <consortium name="Pathogen Informatics"/>
        </authorList>
    </citation>
    <scope>NUCLEOTIDE SEQUENCE [LARGE SCALE GENOMIC DNA]</scope>
</reference>
<sequence length="105" mass="11322">MGGSILSYNTAFTFIIIIGMGGVGHFSRPLVSIFLLMKNGISEVVGASGVSFIPGVGFEFPSGFYSEAAISIFDFLSNPILPNNAIDFPYLWELTSYQLSKDKAN</sequence>
<keyword evidence="1" id="KW-0812">Transmembrane</keyword>